<organism evidence="3">
    <name type="scientific">Oryza brachyantha</name>
    <name type="common">malo sina</name>
    <dbReference type="NCBI Taxonomy" id="4533"/>
    <lineage>
        <taxon>Eukaryota</taxon>
        <taxon>Viridiplantae</taxon>
        <taxon>Streptophyta</taxon>
        <taxon>Embryophyta</taxon>
        <taxon>Tracheophyta</taxon>
        <taxon>Spermatophyta</taxon>
        <taxon>Magnoliopsida</taxon>
        <taxon>Liliopsida</taxon>
        <taxon>Poales</taxon>
        <taxon>Poaceae</taxon>
        <taxon>BOP clade</taxon>
        <taxon>Oryzoideae</taxon>
        <taxon>Oryzeae</taxon>
        <taxon>Oryzinae</taxon>
        <taxon>Oryza</taxon>
    </lineage>
</organism>
<name>J3NDF1_ORYBR</name>
<keyword evidence="4" id="KW-1185">Reference proteome</keyword>
<dbReference type="EnsemblPlants" id="OB12G20090.1">
    <property type="protein sequence ID" value="OB12G20090.1"/>
    <property type="gene ID" value="OB12G20090"/>
</dbReference>
<dbReference type="Pfam" id="PF03732">
    <property type="entry name" value="Retrotrans_gag"/>
    <property type="match status" value="1"/>
</dbReference>
<evidence type="ECO:0000313" key="3">
    <source>
        <dbReference type="EnsemblPlants" id="OB12G20090.1"/>
    </source>
</evidence>
<evidence type="ECO:0000259" key="2">
    <source>
        <dbReference type="Pfam" id="PF03732"/>
    </source>
</evidence>
<dbReference type="InterPro" id="IPR005162">
    <property type="entry name" value="Retrotrans_gag_dom"/>
</dbReference>
<dbReference type="HOGENOM" id="CLU_1206414_0_0_1"/>
<accession>J3NDF1</accession>
<dbReference type="AlphaFoldDB" id="J3NDF1"/>
<dbReference type="Gramene" id="OB12G20090.1">
    <property type="protein sequence ID" value="OB12G20090.1"/>
    <property type="gene ID" value="OB12G20090"/>
</dbReference>
<reference evidence="3" key="1">
    <citation type="journal article" date="2013" name="Nat. Commun.">
        <title>Whole-genome sequencing of Oryza brachyantha reveals mechanisms underlying Oryza genome evolution.</title>
        <authorList>
            <person name="Chen J."/>
            <person name="Huang Q."/>
            <person name="Gao D."/>
            <person name="Wang J."/>
            <person name="Lang Y."/>
            <person name="Liu T."/>
            <person name="Li B."/>
            <person name="Bai Z."/>
            <person name="Luis Goicoechea J."/>
            <person name="Liang C."/>
            <person name="Chen C."/>
            <person name="Zhang W."/>
            <person name="Sun S."/>
            <person name="Liao Y."/>
            <person name="Zhang X."/>
            <person name="Yang L."/>
            <person name="Song C."/>
            <person name="Wang M."/>
            <person name="Shi J."/>
            <person name="Liu G."/>
            <person name="Liu J."/>
            <person name="Zhou H."/>
            <person name="Zhou W."/>
            <person name="Yu Q."/>
            <person name="An N."/>
            <person name="Chen Y."/>
            <person name="Cai Q."/>
            <person name="Wang B."/>
            <person name="Liu B."/>
            <person name="Min J."/>
            <person name="Huang Y."/>
            <person name="Wu H."/>
            <person name="Li Z."/>
            <person name="Zhang Y."/>
            <person name="Yin Y."/>
            <person name="Song W."/>
            <person name="Jiang J."/>
            <person name="Jackson S.A."/>
            <person name="Wing R.A."/>
            <person name="Wang J."/>
            <person name="Chen M."/>
        </authorList>
    </citation>
    <scope>NUCLEOTIDE SEQUENCE [LARGE SCALE GENOMIC DNA]</scope>
    <source>
        <strain evidence="3">cv. IRGC 101232</strain>
    </source>
</reference>
<dbReference type="eggNOG" id="KOG0017">
    <property type="taxonomic scope" value="Eukaryota"/>
</dbReference>
<dbReference type="Proteomes" id="UP000006038">
    <property type="component" value="Chromosome 12"/>
</dbReference>
<dbReference type="OMA" id="ASHAFHV"/>
<feature type="domain" description="Retrotransposon gag" evidence="2">
    <location>
        <begin position="80"/>
        <end position="174"/>
    </location>
</feature>
<sequence>MCHDVGMRAAVMCRKLLPLPRFTAPQNTPLGVLPPQDLGGQRKPLLLPPLSFSLPSHFKLPTIERKLTLIRCPYTEKTNLAAKQLQAAAEDWSENFLSMQPAGCVINWAQSHDASHAFHVPKGITDLKQHEFLSLTQGNKSIKEYLCEFNHLARYAPDDVNTDTRKQNWFMNELSDEMQLELAAHSFLDFQDLVNRSVAVESKMKNLENKRKRRRPVQFSAAGGSQRTCG</sequence>
<evidence type="ECO:0000313" key="4">
    <source>
        <dbReference type="Proteomes" id="UP000006038"/>
    </source>
</evidence>
<protein>
    <recommendedName>
        <fullName evidence="2">Retrotransposon gag domain-containing protein</fullName>
    </recommendedName>
</protein>
<evidence type="ECO:0000256" key="1">
    <source>
        <dbReference type="SAM" id="MobiDB-lite"/>
    </source>
</evidence>
<proteinExistence type="predicted"/>
<feature type="region of interest" description="Disordered" evidence="1">
    <location>
        <begin position="206"/>
        <end position="230"/>
    </location>
</feature>
<reference evidence="3" key="2">
    <citation type="submission" date="2013-04" db="UniProtKB">
        <authorList>
            <consortium name="EnsemblPlants"/>
        </authorList>
    </citation>
    <scope>IDENTIFICATION</scope>
</reference>